<dbReference type="Proteomes" id="UP001165190">
    <property type="component" value="Unassembled WGS sequence"/>
</dbReference>
<sequence>MQEDHPVKSLAPVEDYPRSDLVFAGNKPQVLKPEEKSSKCLVYMLAVMVIQGSVLLVFATIFLRPRTPGFEIGSVAVRNLRYDYENNSGAPSFNFTLVTQVSVENTNFLGDFRFEKSNGSVWCGSEVAGQMKIPKGRAEARATERMNVSIDVSSVRLSDTRKLSSNISSGVLELNSYAKLSGKVKIFNIFVRRRNPELNCFITLDFTRKAIQGFKCY</sequence>
<feature type="domain" description="Late embryogenesis abundant protein LEA-2 subgroup" evidence="2">
    <location>
        <begin position="101"/>
        <end position="195"/>
    </location>
</feature>
<dbReference type="InterPro" id="IPR055301">
    <property type="entry name" value="Lea14-like_2"/>
</dbReference>
<accession>A0A9W7IY25</accession>
<evidence type="ECO:0000313" key="4">
    <source>
        <dbReference type="Proteomes" id="UP001165190"/>
    </source>
</evidence>
<keyword evidence="1" id="KW-1133">Transmembrane helix</keyword>
<dbReference type="InterPro" id="IPR004864">
    <property type="entry name" value="LEA_2"/>
</dbReference>
<gene>
    <name evidence="3" type="ORF">HRI_004112400</name>
</gene>
<keyword evidence="4" id="KW-1185">Reference proteome</keyword>
<keyword evidence="1" id="KW-0472">Membrane</keyword>
<dbReference type="AlphaFoldDB" id="A0A9W7IY25"/>
<name>A0A9W7IY25_HIBTR</name>
<dbReference type="EMBL" id="BSYR01000039">
    <property type="protein sequence ID" value="GMJ04432.1"/>
    <property type="molecule type" value="Genomic_DNA"/>
</dbReference>
<keyword evidence="1" id="KW-0812">Transmembrane</keyword>
<reference evidence="3" key="1">
    <citation type="submission" date="2023-05" db="EMBL/GenBank/DDBJ databases">
        <title>Genome and transcriptome analyses reveal genes involved in the formation of fine ridges on petal epidermal cells in Hibiscus trionum.</title>
        <authorList>
            <person name="Koshimizu S."/>
            <person name="Masuda S."/>
            <person name="Ishii T."/>
            <person name="Shirasu K."/>
            <person name="Hoshino A."/>
            <person name="Arita M."/>
        </authorList>
    </citation>
    <scope>NUCLEOTIDE SEQUENCE</scope>
    <source>
        <strain evidence="3">Hamamatsu line</strain>
    </source>
</reference>
<proteinExistence type="predicted"/>
<feature type="transmembrane region" description="Helical" evidence="1">
    <location>
        <begin position="41"/>
        <end position="63"/>
    </location>
</feature>
<dbReference type="Pfam" id="PF03168">
    <property type="entry name" value="LEA_2"/>
    <property type="match status" value="1"/>
</dbReference>
<evidence type="ECO:0000259" key="2">
    <source>
        <dbReference type="Pfam" id="PF03168"/>
    </source>
</evidence>
<comment type="caution">
    <text evidence="3">The sequence shown here is derived from an EMBL/GenBank/DDBJ whole genome shotgun (WGS) entry which is preliminary data.</text>
</comment>
<evidence type="ECO:0000313" key="3">
    <source>
        <dbReference type="EMBL" id="GMJ04432.1"/>
    </source>
</evidence>
<organism evidence="3 4">
    <name type="scientific">Hibiscus trionum</name>
    <name type="common">Flower of an hour</name>
    <dbReference type="NCBI Taxonomy" id="183268"/>
    <lineage>
        <taxon>Eukaryota</taxon>
        <taxon>Viridiplantae</taxon>
        <taxon>Streptophyta</taxon>
        <taxon>Embryophyta</taxon>
        <taxon>Tracheophyta</taxon>
        <taxon>Spermatophyta</taxon>
        <taxon>Magnoliopsida</taxon>
        <taxon>eudicotyledons</taxon>
        <taxon>Gunneridae</taxon>
        <taxon>Pentapetalae</taxon>
        <taxon>rosids</taxon>
        <taxon>malvids</taxon>
        <taxon>Malvales</taxon>
        <taxon>Malvaceae</taxon>
        <taxon>Malvoideae</taxon>
        <taxon>Hibiscus</taxon>
    </lineage>
</organism>
<dbReference type="OrthoDB" id="1894389at2759"/>
<dbReference type="PANTHER" id="PTHR31852">
    <property type="entry name" value="LATE EMBRYOGENESIS ABUNDANT (LEA) HYDROXYPROLINE-RICH GLYCOPROTEIN FAMILY"/>
    <property type="match status" value="1"/>
</dbReference>
<protein>
    <recommendedName>
        <fullName evidence="2">Late embryogenesis abundant protein LEA-2 subgroup domain-containing protein</fullName>
    </recommendedName>
</protein>
<evidence type="ECO:0000256" key="1">
    <source>
        <dbReference type="SAM" id="Phobius"/>
    </source>
</evidence>